<evidence type="ECO:0000313" key="1">
    <source>
        <dbReference type="EMBL" id="EHJ59923.1"/>
    </source>
</evidence>
<dbReference type="OrthoDB" id="7366507at2"/>
<reference evidence="1 2" key="1">
    <citation type="journal article" date="2012" name="J. Bacteriol.">
        <title>Genome sequence of benzo(a)pyrene-degrading bacterium Novosphingobium pentaromativorans US6-1.</title>
        <authorList>
            <person name="Luo Y.R."/>
            <person name="Kang S.G."/>
            <person name="Kim S.J."/>
            <person name="Kim M.R."/>
            <person name="Li N."/>
            <person name="Lee J.H."/>
            <person name="Kwon K.K."/>
        </authorList>
    </citation>
    <scope>NUCLEOTIDE SEQUENCE [LARGE SCALE GENOMIC DNA]</scope>
    <source>
        <strain evidence="1 2">US6-1</strain>
    </source>
</reference>
<dbReference type="Pfam" id="PF10109">
    <property type="entry name" value="Phage_TAC_7"/>
    <property type="match status" value="1"/>
</dbReference>
<protein>
    <submittedName>
        <fullName evidence="1">Phage tail protein E</fullName>
    </submittedName>
</protein>
<gene>
    <name evidence="1" type="ORF">NSU_3096</name>
</gene>
<dbReference type="InterPro" id="IPR019289">
    <property type="entry name" value="Phage_tail_E/E"/>
</dbReference>
<dbReference type="Proteomes" id="UP000004030">
    <property type="component" value="Unassembled WGS sequence"/>
</dbReference>
<dbReference type="EMBL" id="AGFM01000049">
    <property type="protein sequence ID" value="EHJ59923.1"/>
    <property type="molecule type" value="Genomic_DNA"/>
</dbReference>
<sequence length="111" mass="11987">MAEAATQKAPQTITVTLVEPIRRTGGDITEVALRKPKAGELRHLKVEDLFATDVNALIVLLPRITNPPLIASEIEQLETEDLLEIAGAVKGFFMPPAMKEAIARALGTDQS</sequence>
<dbReference type="PATRIC" id="fig|1088721.3.peg.3054"/>
<name>G6EFH5_9SPHN</name>
<dbReference type="AlphaFoldDB" id="G6EFH5"/>
<dbReference type="eggNOG" id="ENOG5032YUV">
    <property type="taxonomic scope" value="Bacteria"/>
</dbReference>
<dbReference type="STRING" id="1088721.JI59_04470"/>
<accession>G6EFH5</accession>
<dbReference type="KEGG" id="npn:JI59_04470"/>
<keyword evidence="2" id="KW-1185">Reference proteome</keyword>
<proteinExistence type="predicted"/>
<evidence type="ECO:0000313" key="2">
    <source>
        <dbReference type="Proteomes" id="UP000004030"/>
    </source>
</evidence>
<dbReference type="RefSeq" id="WP_007014004.1">
    <property type="nucleotide sequence ID" value="NZ_AGFM01000049.1"/>
</dbReference>
<comment type="caution">
    <text evidence="1">The sequence shown here is derived from an EMBL/GenBank/DDBJ whole genome shotgun (WGS) entry which is preliminary data.</text>
</comment>
<organism evidence="1 2">
    <name type="scientific">Novosphingobium pentaromativorans US6-1</name>
    <dbReference type="NCBI Taxonomy" id="1088721"/>
    <lineage>
        <taxon>Bacteria</taxon>
        <taxon>Pseudomonadati</taxon>
        <taxon>Pseudomonadota</taxon>
        <taxon>Alphaproteobacteria</taxon>
        <taxon>Sphingomonadales</taxon>
        <taxon>Sphingomonadaceae</taxon>
        <taxon>Novosphingobium</taxon>
    </lineage>
</organism>